<dbReference type="EMBL" id="CAWUPB010000994">
    <property type="protein sequence ID" value="CAK7336417.1"/>
    <property type="molecule type" value="Genomic_DNA"/>
</dbReference>
<proteinExistence type="predicted"/>
<protein>
    <submittedName>
        <fullName evidence="1">Uncharacterized protein</fullName>
    </submittedName>
</protein>
<evidence type="ECO:0000313" key="1">
    <source>
        <dbReference type="EMBL" id="CAK7336417.1"/>
    </source>
</evidence>
<sequence>MAEMVTINLPLDASSPSSSRSPDWLASIIAEGQEETDNHRQWPQIPKVPARLRGIQSNKNCYDPMVVSIGPYHHGKTELWDLEKLKLTFVFKLVKDSGISIDDFYFKVAEVADDARKCYAEDLTNEIDDEKFTQIMFLDSCFILQFIVCLLRRPEDLKMTGYQYSYRSAKDLRTVGIRFRPNWTNAYSNVEFQSSVRGSKLILPPVTIDDSFKSMLLNLIAYETTSSDLSGQLWVSSYACFLDSLIQDVEDVKVLQSDGVLNIFVRVQEVADLFNQMSRNLVPNPYAYSDVKRKIELDRKNITKKWVAEWLQTYFSSPWSFIALVAATLTIILTTVQTFMQCTDDTCSCKCCSPAKGTSLTSNLLDECEFVLPLELLRTQEDGDAGRPRQNSKCIEEW</sequence>
<keyword evidence="2" id="KW-1185">Reference proteome</keyword>
<evidence type="ECO:0000313" key="2">
    <source>
        <dbReference type="Proteomes" id="UP001314170"/>
    </source>
</evidence>
<dbReference type="PANTHER" id="PTHR31549:SF149">
    <property type="entry name" value="ISOPRENOID SYNTHASE DOMAIN-CONTAINING PROTEIN"/>
    <property type="match status" value="1"/>
</dbReference>
<comment type="caution">
    <text evidence="1">The sequence shown here is derived from an EMBL/GenBank/DDBJ whole genome shotgun (WGS) entry which is preliminary data.</text>
</comment>
<name>A0AAV1RLZ4_9ROSI</name>
<dbReference type="Proteomes" id="UP001314170">
    <property type="component" value="Unassembled WGS sequence"/>
</dbReference>
<organism evidence="1 2">
    <name type="scientific">Dovyalis caffra</name>
    <dbReference type="NCBI Taxonomy" id="77055"/>
    <lineage>
        <taxon>Eukaryota</taxon>
        <taxon>Viridiplantae</taxon>
        <taxon>Streptophyta</taxon>
        <taxon>Embryophyta</taxon>
        <taxon>Tracheophyta</taxon>
        <taxon>Spermatophyta</taxon>
        <taxon>Magnoliopsida</taxon>
        <taxon>eudicotyledons</taxon>
        <taxon>Gunneridae</taxon>
        <taxon>Pentapetalae</taxon>
        <taxon>rosids</taxon>
        <taxon>fabids</taxon>
        <taxon>Malpighiales</taxon>
        <taxon>Salicaceae</taxon>
        <taxon>Flacourtieae</taxon>
        <taxon>Dovyalis</taxon>
    </lineage>
</organism>
<dbReference type="InterPro" id="IPR004158">
    <property type="entry name" value="DUF247_pln"/>
</dbReference>
<reference evidence="1 2" key="1">
    <citation type="submission" date="2024-01" db="EMBL/GenBank/DDBJ databases">
        <authorList>
            <person name="Waweru B."/>
        </authorList>
    </citation>
    <scope>NUCLEOTIDE SEQUENCE [LARGE SCALE GENOMIC DNA]</scope>
</reference>
<dbReference type="PANTHER" id="PTHR31549">
    <property type="entry name" value="PROTEIN, PUTATIVE (DUF247)-RELATED-RELATED"/>
    <property type="match status" value="1"/>
</dbReference>
<accession>A0AAV1RLZ4</accession>
<gene>
    <name evidence="1" type="ORF">DCAF_LOCUS11425</name>
</gene>
<dbReference type="AlphaFoldDB" id="A0AAV1RLZ4"/>
<dbReference type="Pfam" id="PF03140">
    <property type="entry name" value="DUF247"/>
    <property type="match status" value="2"/>
</dbReference>